<protein>
    <submittedName>
        <fullName evidence="3">Membrane protein</fullName>
    </submittedName>
</protein>
<dbReference type="AlphaFoldDB" id="A0AAU9D7Q5"/>
<gene>
    <name evidence="3" type="ORF">FUAX_13380</name>
</gene>
<reference evidence="3 4" key="1">
    <citation type="submission" date="2021-12" db="EMBL/GenBank/DDBJ databases">
        <title>Genome sequencing of bacteria with rrn-lacking chromosome and rrn-plasmid.</title>
        <authorList>
            <person name="Anda M."/>
            <person name="Iwasaki W."/>
        </authorList>
    </citation>
    <scope>NUCLEOTIDE SEQUENCE [LARGE SCALE GENOMIC DNA]</scope>
    <source>
        <strain evidence="3 4">DSM 100852</strain>
    </source>
</reference>
<feature type="domain" description="DUF2157" evidence="2">
    <location>
        <begin position="45"/>
        <end position="152"/>
    </location>
</feature>
<feature type="transmembrane region" description="Helical" evidence="1">
    <location>
        <begin position="128"/>
        <end position="144"/>
    </location>
</feature>
<feature type="transmembrane region" description="Helical" evidence="1">
    <location>
        <begin position="238"/>
        <end position="257"/>
    </location>
</feature>
<sequence>METNFNRDDIHLVARHSDWSESEVSKALEKDVYAGAGRWVTFFRLLFVGLGVGLSVAGVVFFFAYNWEALDKFVKMSLVGGLLVAVTGVALFAKINPLIKKILLTAAAVLVGVLFAVFGQIYQTGANAYDFFLAWTVFVVLWVLVSDFAPLWFLFVVLVNTTIALYMTQNLPYNSPWNDYLKAVIFVVNALGATLSVVLREVKKYRVPGWFSNTFSIYSVFLATAGLVDYVFKKSVDPVALLSLALPVAFFYVLAIVYSLKKKLRIYIALIALSLIVIISYLLVKDSGFSAEVFLLVSVFIVAAVGGVIALLMKLQKKWADDGE</sequence>
<feature type="transmembrane region" description="Helical" evidence="1">
    <location>
        <begin position="73"/>
        <end position="93"/>
    </location>
</feature>
<feature type="transmembrane region" description="Helical" evidence="1">
    <location>
        <begin position="211"/>
        <end position="232"/>
    </location>
</feature>
<organism evidence="3 4">
    <name type="scientific">Fulvitalea axinellae</name>
    <dbReference type="NCBI Taxonomy" id="1182444"/>
    <lineage>
        <taxon>Bacteria</taxon>
        <taxon>Pseudomonadati</taxon>
        <taxon>Bacteroidota</taxon>
        <taxon>Cytophagia</taxon>
        <taxon>Cytophagales</taxon>
        <taxon>Persicobacteraceae</taxon>
        <taxon>Fulvitalea</taxon>
    </lineage>
</organism>
<keyword evidence="1" id="KW-0812">Transmembrane</keyword>
<keyword evidence="1" id="KW-1133">Transmembrane helix</keyword>
<feature type="transmembrane region" description="Helical" evidence="1">
    <location>
        <begin position="289"/>
        <end position="312"/>
    </location>
</feature>
<feature type="transmembrane region" description="Helical" evidence="1">
    <location>
        <begin position="264"/>
        <end position="283"/>
    </location>
</feature>
<keyword evidence="1" id="KW-0472">Membrane</keyword>
<evidence type="ECO:0000313" key="4">
    <source>
        <dbReference type="Proteomes" id="UP001348817"/>
    </source>
</evidence>
<dbReference type="Proteomes" id="UP001348817">
    <property type="component" value="Chromosome"/>
</dbReference>
<feature type="transmembrane region" description="Helical" evidence="1">
    <location>
        <begin position="102"/>
        <end position="122"/>
    </location>
</feature>
<evidence type="ECO:0000313" key="3">
    <source>
        <dbReference type="EMBL" id="BDD08906.1"/>
    </source>
</evidence>
<feature type="transmembrane region" description="Helical" evidence="1">
    <location>
        <begin position="180"/>
        <end position="199"/>
    </location>
</feature>
<dbReference type="KEGG" id="fax:FUAX_13380"/>
<name>A0AAU9D7Q5_9BACT</name>
<accession>A0AAU9D7Q5</accession>
<dbReference type="Pfam" id="PF09925">
    <property type="entry name" value="DUF2157"/>
    <property type="match status" value="1"/>
</dbReference>
<dbReference type="RefSeq" id="WP_338394132.1">
    <property type="nucleotide sequence ID" value="NZ_AP025314.1"/>
</dbReference>
<dbReference type="EMBL" id="AP025314">
    <property type="protein sequence ID" value="BDD08906.1"/>
    <property type="molecule type" value="Genomic_DNA"/>
</dbReference>
<proteinExistence type="predicted"/>
<feature type="transmembrane region" description="Helical" evidence="1">
    <location>
        <begin position="151"/>
        <end position="168"/>
    </location>
</feature>
<keyword evidence="4" id="KW-1185">Reference proteome</keyword>
<feature type="transmembrane region" description="Helical" evidence="1">
    <location>
        <begin position="45"/>
        <end position="67"/>
    </location>
</feature>
<evidence type="ECO:0000256" key="1">
    <source>
        <dbReference type="SAM" id="Phobius"/>
    </source>
</evidence>
<dbReference type="InterPro" id="IPR018677">
    <property type="entry name" value="DUF2157"/>
</dbReference>
<evidence type="ECO:0000259" key="2">
    <source>
        <dbReference type="Pfam" id="PF09925"/>
    </source>
</evidence>